<feature type="coiled-coil region" evidence="4">
    <location>
        <begin position="15"/>
        <end position="46"/>
    </location>
</feature>
<dbReference type="EMBL" id="FQVI01000006">
    <property type="protein sequence ID" value="SHE79527.1"/>
    <property type="molecule type" value="Genomic_DNA"/>
</dbReference>
<dbReference type="Proteomes" id="UP000184245">
    <property type="component" value="Unassembled WGS sequence"/>
</dbReference>
<name>A0A1M4WEA7_9CLOT</name>
<evidence type="ECO:0000256" key="4">
    <source>
        <dbReference type="SAM" id="Coils"/>
    </source>
</evidence>
<organism evidence="5 6">
    <name type="scientific">Lactonifactor longoviformis DSM 17459</name>
    <dbReference type="NCBI Taxonomy" id="1122155"/>
    <lineage>
        <taxon>Bacteria</taxon>
        <taxon>Bacillati</taxon>
        <taxon>Bacillota</taxon>
        <taxon>Clostridia</taxon>
        <taxon>Eubacteriales</taxon>
        <taxon>Clostridiaceae</taxon>
        <taxon>Lactonifactor</taxon>
    </lineage>
</organism>
<dbReference type="GO" id="GO:0046961">
    <property type="term" value="F:proton-transporting ATPase activity, rotational mechanism"/>
    <property type="evidence" value="ECO:0007669"/>
    <property type="project" value="InterPro"/>
</dbReference>
<dbReference type="Pfam" id="PF01991">
    <property type="entry name" value="vATP-synt_E"/>
    <property type="match status" value="1"/>
</dbReference>
<dbReference type="SUPFAM" id="SSF160527">
    <property type="entry name" value="V-type ATPase subunit E-like"/>
    <property type="match status" value="1"/>
</dbReference>
<dbReference type="OrthoDB" id="1768593at2"/>
<protein>
    <submittedName>
        <fullName evidence="5">H+-ATPase subunit E/Vma4</fullName>
    </submittedName>
</protein>
<keyword evidence="2" id="KW-0813">Transport</keyword>
<dbReference type="AlphaFoldDB" id="A0A1M4WEA7"/>
<evidence type="ECO:0000256" key="1">
    <source>
        <dbReference type="ARBA" id="ARBA00005901"/>
    </source>
</evidence>
<dbReference type="Gene3D" id="3.30.2320.30">
    <property type="entry name" value="ATP synthase, E subunit, C-terminal"/>
    <property type="match status" value="1"/>
</dbReference>
<comment type="similarity">
    <text evidence="1">Belongs to the V-ATPase E subunit family.</text>
</comment>
<dbReference type="STRING" id="1122155.SAMN02745158_01573"/>
<dbReference type="GO" id="GO:0033178">
    <property type="term" value="C:proton-transporting two-sector ATPase complex, catalytic domain"/>
    <property type="evidence" value="ECO:0007669"/>
    <property type="project" value="InterPro"/>
</dbReference>
<keyword evidence="3" id="KW-0406">Ion transport</keyword>
<sequence>MTTDEKLQHFYDVSVESAKAEAAQEIENYKKALMKLLEEHKEEKIRQSQMELKAETDSAKRQINKALSVEQLNIKRRLAKKQLELRDSIISEVKNRLEEFMSTPDYPRYLCKKINEALEFADGDEMTIYISSNDASLMPTLVAQTNQQVEISSETFFGGLKAVIPSKNIIIDNTFSALVEAEKAEFTFDGGLSYE</sequence>
<proteinExistence type="inferred from homology"/>
<evidence type="ECO:0000313" key="5">
    <source>
        <dbReference type="EMBL" id="SHE79527.1"/>
    </source>
</evidence>
<accession>A0A1M4WEA7</accession>
<keyword evidence="4" id="KW-0175">Coiled coil</keyword>
<evidence type="ECO:0000313" key="6">
    <source>
        <dbReference type="Proteomes" id="UP000184245"/>
    </source>
</evidence>
<dbReference type="InterPro" id="IPR038495">
    <property type="entry name" value="ATPase_E_C"/>
</dbReference>
<evidence type="ECO:0000256" key="2">
    <source>
        <dbReference type="ARBA" id="ARBA00022448"/>
    </source>
</evidence>
<evidence type="ECO:0000256" key="3">
    <source>
        <dbReference type="ARBA" id="ARBA00023065"/>
    </source>
</evidence>
<keyword evidence="6" id="KW-1185">Reference proteome</keyword>
<dbReference type="InterPro" id="IPR002842">
    <property type="entry name" value="ATPase_V1_Esu"/>
</dbReference>
<reference evidence="5 6" key="1">
    <citation type="submission" date="2016-11" db="EMBL/GenBank/DDBJ databases">
        <authorList>
            <person name="Jaros S."/>
            <person name="Januszkiewicz K."/>
            <person name="Wedrychowicz H."/>
        </authorList>
    </citation>
    <scope>NUCLEOTIDE SEQUENCE [LARGE SCALE GENOMIC DNA]</scope>
    <source>
        <strain evidence="5 6">DSM 17459</strain>
    </source>
</reference>
<gene>
    <name evidence="5" type="ORF">SAMN02745158_01573</name>
</gene>